<name>A0A8T0DMF3_9TREM</name>
<proteinExistence type="predicted"/>
<reference evidence="2 3" key="1">
    <citation type="submission" date="2019-07" db="EMBL/GenBank/DDBJ databases">
        <title>Annotation for the trematode Paragonimus westermani.</title>
        <authorList>
            <person name="Choi Y.-J."/>
        </authorList>
    </citation>
    <scope>NUCLEOTIDE SEQUENCE [LARGE SCALE GENOMIC DNA]</scope>
    <source>
        <strain evidence="2">180907_Pwestermani</strain>
    </source>
</reference>
<dbReference type="InterPro" id="IPR032675">
    <property type="entry name" value="LRR_dom_sf"/>
</dbReference>
<dbReference type="Gene3D" id="3.80.10.10">
    <property type="entry name" value="Ribonuclease Inhibitor"/>
    <property type="match status" value="1"/>
</dbReference>
<comment type="caution">
    <text evidence="2">The sequence shown here is derived from an EMBL/GenBank/DDBJ whole genome shotgun (WGS) entry which is preliminary data.</text>
</comment>
<evidence type="ECO:0000313" key="3">
    <source>
        <dbReference type="Proteomes" id="UP000699462"/>
    </source>
</evidence>
<gene>
    <name evidence="2" type="ORF">P879_09426</name>
</gene>
<organism evidence="2 3">
    <name type="scientific">Paragonimus westermani</name>
    <dbReference type="NCBI Taxonomy" id="34504"/>
    <lineage>
        <taxon>Eukaryota</taxon>
        <taxon>Metazoa</taxon>
        <taxon>Spiralia</taxon>
        <taxon>Lophotrochozoa</taxon>
        <taxon>Platyhelminthes</taxon>
        <taxon>Trematoda</taxon>
        <taxon>Digenea</taxon>
        <taxon>Plagiorchiida</taxon>
        <taxon>Troglotremata</taxon>
        <taxon>Troglotrematidae</taxon>
        <taxon>Paragonimus</taxon>
    </lineage>
</organism>
<dbReference type="Proteomes" id="UP000699462">
    <property type="component" value="Unassembled WGS sequence"/>
</dbReference>
<dbReference type="SUPFAM" id="SSF52058">
    <property type="entry name" value="L domain-like"/>
    <property type="match status" value="1"/>
</dbReference>
<feature type="region of interest" description="Disordered" evidence="1">
    <location>
        <begin position="84"/>
        <end position="107"/>
    </location>
</feature>
<keyword evidence="3" id="KW-1185">Reference proteome</keyword>
<evidence type="ECO:0000256" key="1">
    <source>
        <dbReference type="SAM" id="MobiDB-lite"/>
    </source>
</evidence>
<accession>A0A8T0DMF3</accession>
<dbReference type="EMBL" id="JTDF01002720">
    <property type="protein sequence ID" value="KAF8568516.1"/>
    <property type="molecule type" value="Genomic_DNA"/>
</dbReference>
<protein>
    <submittedName>
        <fullName evidence="2">Uncharacterized protein</fullName>
    </submittedName>
</protein>
<evidence type="ECO:0000313" key="2">
    <source>
        <dbReference type="EMBL" id="KAF8568516.1"/>
    </source>
</evidence>
<sequence length="107" mass="12225">MLTHLHLKNNKCLDLLPLELCTMPKLSFLSLEGCNLRRLPPSVVLSGSGGIIKYFRSLLRTKNALFKQCNFEVHDTRVTDELAEGEKQPYRKLSKSFPPSMRLVTHN</sequence>
<dbReference type="OrthoDB" id="660555at2759"/>
<dbReference type="AlphaFoldDB" id="A0A8T0DMF3"/>